<proteinExistence type="predicted"/>
<comment type="caution">
    <text evidence="2">The sequence shown here is derived from an EMBL/GenBank/DDBJ whole genome shotgun (WGS) entry which is preliminary data.</text>
</comment>
<feature type="compositionally biased region" description="Basic and acidic residues" evidence="1">
    <location>
        <begin position="75"/>
        <end position="97"/>
    </location>
</feature>
<gene>
    <name evidence="2" type="ORF">mRhiFer1_008226</name>
</gene>
<accession>A0A7J7W856</accession>
<sequence>MDSVQPLPPVQSWQLLQTADLRQWPAAGCTRGWRLLGQEVGRHLRMGFLGGKGRPPSLLFHTNTPVSPPPLYTSELDHQQSPEIKSEERPKKEEKTPFHTLCLRKEGPTDTQSVFLTTADFLSLPMFTLCLASPPRLHLGPSTLIQTTFPEESVLW</sequence>
<organism evidence="2 3">
    <name type="scientific">Rhinolophus ferrumequinum</name>
    <name type="common">Greater horseshoe bat</name>
    <dbReference type="NCBI Taxonomy" id="59479"/>
    <lineage>
        <taxon>Eukaryota</taxon>
        <taxon>Metazoa</taxon>
        <taxon>Chordata</taxon>
        <taxon>Craniata</taxon>
        <taxon>Vertebrata</taxon>
        <taxon>Euteleostomi</taxon>
        <taxon>Mammalia</taxon>
        <taxon>Eutheria</taxon>
        <taxon>Laurasiatheria</taxon>
        <taxon>Chiroptera</taxon>
        <taxon>Yinpterochiroptera</taxon>
        <taxon>Rhinolophoidea</taxon>
        <taxon>Rhinolophidae</taxon>
        <taxon>Rhinolophinae</taxon>
        <taxon>Rhinolophus</taxon>
    </lineage>
</organism>
<evidence type="ECO:0000313" key="3">
    <source>
        <dbReference type="Proteomes" id="UP000585614"/>
    </source>
</evidence>
<dbReference type="Proteomes" id="UP000585614">
    <property type="component" value="Unassembled WGS sequence"/>
</dbReference>
<protein>
    <submittedName>
        <fullName evidence="2">Uncharacterized protein</fullName>
    </submittedName>
</protein>
<dbReference type="AlphaFoldDB" id="A0A7J7W856"/>
<dbReference type="EMBL" id="JACAGC010000011">
    <property type="protein sequence ID" value="KAF6333483.1"/>
    <property type="molecule type" value="Genomic_DNA"/>
</dbReference>
<evidence type="ECO:0000313" key="2">
    <source>
        <dbReference type="EMBL" id="KAF6333483.1"/>
    </source>
</evidence>
<reference evidence="2 3" key="1">
    <citation type="journal article" date="2020" name="Nature">
        <title>Six reference-quality genomes reveal evolution of bat adaptations.</title>
        <authorList>
            <person name="Jebb D."/>
            <person name="Huang Z."/>
            <person name="Pippel M."/>
            <person name="Hughes G.M."/>
            <person name="Lavrichenko K."/>
            <person name="Devanna P."/>
            <person name="Winkler S."/>
            <person name="Jermiin L.S."/>
            <person name="Skirmuntt E.C."/>
            <person name="Katzourakis A."/>
            <person name="Burkitt-Gray L."/>
            <person name="Ray D.A."/>
            <person name="Sullivan K.A.M."/>
            <person name="Roscito J.G."/>
            <person name="Kirilenko B.M."/>
            <person name="Davalos L.M."/>
            <person name="Corthals A.P."/>
            <person name="Power M.L."/>
            <person name="Jones G."/>
            <person name="Ransome R.D."/>
            <person name="Dechmann D.K.N."/>
            <person name="Locatelli A.G."/>
            <person name="Puechmaille S.J."/>
            <person name="Fedrigo O."/>
            <person name="Jarvis E.D."/>
            <person name="Hiller M."/>
            <person name="Vernes S.C."/>
            <person name="Myers E.W."/>
            <person name="Teeling E.C."/>
        </authorList>
    </citation>
    <scope>NUCLEOTIDE SEQUENCE [LARGE SCALE GENOMIC DNA]</scope>
    <source>
        <strain evidence="2">MRhiFer1</strain>
        <tissue evidence="2">Lung</tissue>
    </source>
</reference>
<evidence type="ECO:0000256" key="1">
    <source>
        <dbReference type="SAM" id="MobiDB-lite"/>
    </source>
</evidence>
<name>A0A7J7W856_RHIFE</name>
<feature type="region of interest" description="Disordered" evidence="1">
    <location>
        <begin position="62"/>
        <end position="97"/>
    </location>
</feature>